<dbReference type="OrthoDB" id="408631at2759"/>
<evidence type="ECO:0000313" key="6">
    <source>
        <dbReference type="Proteomes" id="UP000244855"/>
    </source>
</evidence>
<feature type="domain" description="Carboxylesterase type B" evidence="4">
    <location>
        <begin position="17"/>
        <end position="352"/>
    </location>
</feature>
<evidence type="ECO:0000256" key="2">
    <source>
        <dbReference type="ARBA" id="ARBA00022801"/>
    </source>
</evidence>
<dbReference type="PROSITE" id="PS00122">
    <property type="entry name" value="CARBOXYLESTERASE_B_1"/>
    <property type="match status" value="1"/>
</dbReference>
<dbReference type="Gene3D" id="3.40.50.1820">
    <property type="entry name" value="alpha/beta hydrolase"/>
    <property type="match status" value="2"/>
</dbReference>
<dbReference type="PANTHER" id="PTHR11559">
    <property type="entry name" value="CARBOXYLESTERASE"/>
    <property type="match status" value="1"/>
</dbReference>
<dbReference type="EC" id="3.1.1.-" evidence="3"/>
<dbReference type="InterPro" id="IPR029058">
    <property type="entry name" value="AB_hydrolase_fold"/>
</dbReference>
<organism evidence="5 6">
    <name type="scientific">Periconia macrospinosa</name>
    <dbReference type="NCBI Taxonomy" id="97972"/>
    <lineage>
        <taxon>Eukaryota</taxon>
        <taxon>Fungi</taxon>
        <taxon>Dikarya</taxon>
        <taxon>Ascomycota</taxon>
        <taxon>Pezizomycotina</taxon>
        <taxon>Dothideomycetes</taxon>
        <taxon>Pleosporomycetidae</taxon>
        <taxon>Pleosporales</taxon>
        <taxon>Massarineae</taxon>
        <taxon>Periconiaceae</taxon>
        <taxon>Periconia</taxon>
    </lineage>
</organism>
<dbReference type="InterPro" id="IPR050309">
    <property type="entry name" value="Type-B_Carboxylest/Lipase"/>
</dbReference>
<evidence type="ECO:0000256" key="1">
    <source>
        <dbReference type="ARBA" id="ARBA00005964"/>
    </source>
</evidence>
<gene>
    <name evidence="5" type="ORF">DM02DRAFT_647470</name>
</gene>
<sequence>MKFSLITLLQKWKIGQLVSTSSGTVIGGNASNGSEVSGYFGIPYAKPPIGDLRFAPPQKFEGRGTINATSFGASCPISSAFGPLNNPNYTNANLTTVGKLLVPVLEQEGDVFSEDCLTLNVWTKPQVGEKKKAVMVWIVGGGWTTGTTNNVYGNSGEHLADEGDVIVVSMNYRLNIFGFPGMPDHPNNLALLDHRLAVEWVRENIAGFGGDPSRIILFGQSAGAEAVDFYSYAWTKDPIIKGLIPQSGSTGLRAYPKEKSAAAWYNVTSTLGCGDSSSNSSLVLECMRHQTTQDIQKAIPLETRVGGSAAFWPTVDETVVFSDYSALAAAGKFIKVPLLTGNTDNEAGFFKAIGIIFGVGEPDTFWDQFNLATFVCPSATRANFSIAAHLPTWRYRYFGSFPNLQIETNPDTYHSSELSLLFDNLPPAGIPGIPPPTEFEGQWGTYIRRAWTTFAKDPEKGLERFGWPRWNPERPTLIRLGYGNRTGPNEALPQLYDRCD</sequence>
<dbReference type="Pfam" id="PF00135">
    <property type="entry name" value="COesterase"/>
    <property type="match status" value="1"/>
</dbReference>
<evidence type="ECO:0000313" key="5">
    <source>
        <dbReference type="EMBL" id="PVH90893.1"/>
    </source>
</evidence>
<keyword evidence="2 3" id="KW-0378">Hydrolase</keyword>
<dbReference type="SUPFAM" id="SSF53474">
    <property type="entry name" value="alpha/beta-Hydrolases"/>
    <property type="match status" value="1"/>
</dbReference>
<proteinExistence type="inferred from homology"/>
<dbReference type="InterPro" id="IPR002018">
    <property type="entry name" value="CarbesteraseB"/>
</dbReference>
<comment type="similarity">
    <text evidence="1 3">Belongs to the type-B carboxylesterase/lipase family.</text>
</comment>
<dbReference type="Proteomes" id="UP000244855">
    <property type="component" value="Unassembled WGS sequence"/>
</dbReference>
<dbReference type="GO" id="GO:0016787">
    <property type="term" value="F:hydrolase activity"/>
    <property type="evidence" value="ECO:0007669"/>
    <property type="project" value="UniProtKB-KW"/>
</dbReference>
<evidence type="ECO:0000256" key="3">
    <source>
        <dbReference type="RuleBase" id="RU361235"/>
    </source>
</evidence>
<keyword evidence="6" id="KW-1185">Reference proteome</keyword>
<dbReference type="EMBL" id="KZ806051">
    <property type="protein sequence ID" value="PVH90893.1"/>
    <property type="molecule type" value="Genomic_DNA"/>
</dbReference>
<dbReference type="STRING" id="97972.A0A2V1D080"/>
<name>A0A2V1D080_9PLEO</name>
<dbReference type="AlphaFoldDB" id="A0A2V1D080"/>
<dbReference type="InterPro" id="IPR019826">
    <property type="entry name" value="Carboxylesterase_B_AS"/>
</dbReference>
<protein>
    <recommendedName>
        <fullName evidence="3">Carboxylic ester hydrolase</fullName>
        <ecNumber evidence="3">3.1.1.-</ecNumber>
    </recommendedName>
</protein>
<evidence type="ECO:0000259" key="4">
    <source>
        <dbReference type="Pfam" id="PF00135"/>
    </source>
</evidence>
<accession>A0A2V1D080</accession>
<reference evidence="5 6" key="1">
    <citation type="journal article" date="2018" name="Sci. Rep.">
        <title>Comparative genomics provides insights into the lifestyle and reveals functional heterogeneity of dark septate endophytic fungi.</title>
        <authorList>
            <person name="Knapp D.G."/>
            <person name="Nemeth J.B."/>
            <person name="Barry K."/>
            <person name="Hainaut M."/>
            <person name="Henrissat B."/>
            <person name="Johnson J."/>
            <person name="Kuo A."/>
            <person name="Lim J.H.P."/>
            <person name="Lipzen A."/>
            <person name="Nolan M."/>
            <person name="Ohm R.A."/>
            <person name="Tamas L."/>
            <person name="Grigoriev I.V."/>
            <person name="Spatafora J.W."/>
            <person name="Nagy L.G."/>
            <person name="Kovacs G.M."/>
        </authorList>
    </citation>
    <scope>NUCLEOTIDE SEQUENCE [LARGE SCALE GENOMIC DNA]</scope>
    <source>
        <strain evidence="5 6">DSE2036</strain>
    </source>
</reference>